<dbReference type="KEGG" id="sck:SCITRI_0047"/>
<accession>A0AAJ4EHU3</accession>
<name>A0AAJ4EHU3_SPICI</name>
<dbReference type="RefSeq" id="WP_071890355.1">
    <property type="nucleotide sequence ID" value="NZ_CP013197.1"/>
</dbReference>
<evidence type="ECO:0008006" key="3">
    <source>
        <dbReference type="Google" id="ProtNLM"/>
    </source>
</evidence>
<organism evidence="1 2">
    <name type="scientific">Spiroplasma citri</name>
    <dbReference type="NCBI Taxonomy" id="2133"/>
    <lineage>
        <taxon>Bacteria</taxon>
        <taxon>Bacillati</taxon>
        <taxon>Mycoplasmatota</taxon>
        <taxon>Mollicutes</taxon>
        <taxon>Entomoplasmatales</taxon>
        <taxon>Spiroplasmataceae</taxon>
        <taxon>Spiroplasma</taxon>
    </lineage>
</organism>
<dbReference type="GeneID" id="54238012"/>
<sequence>MLKPSEKMLSQLNDEPIDYSIDNIPLDFASQSQYSDPDLEQLFTEDRARTLYIYKINNLVKTKEKPTLKYSQNSVKIGFIDKDEYIKITGYEISDFNFKLQIQQNTTIQDNSTNYIMIDEKDVLINDISKQDKEFLETLDLKIISIDEPISEDNKNECYIIEEYKHPYSLDGIDIIKSMHLIKITDFKWKNQNSIHLVLQKSLLEDTVFTGIEIKYPKSMLFGNIKCWGNINGVYSYPSSNIENASLVPLLSMPIETEPNLRVFQYWFTESFLPWSIAKNYIKGKDILGLLDIKELNTVLLNYLTYRYNYDRKFQGAKYDEKGNPTNKAAELRQQFEGQKPEDVIDGLFENWKLDNYKSLNDNAVKRFKQIIYMLSNYTYSKYAINKGYNDDVKLFAPYYFELISTPNKIEDGYWEFKDCKVLLNSSYFNFSGGPTPPKNYWKEVYASEKPFNQVDNKYYFVVWSSDDKNDWRIIKFQNNDLQHNKILDKHNECVLVLEFLSSHNTDLFIQENKYPNRRWYWKNDTKNTYFKSVYRWNNDSEPNTPIIDPKTGQITDWNLKNQNNINNNDEIKVTVKRQDISENSIYQLEANYFNWLSITNELETNNIPSLIPAEIKLSDGEYGKYLTNLIVSNDKIEDYLNYFSQWYRLLYSKADWISMTKTLVVDNIKITFYNYQKLFNLNQIELSAIWGYGNYDITIYTEKEQININNLQLFNKNNEKLSLITLEI</sequence>
<evidence type="ECO:0000313" key="2">
    <source>
        <dbReference type="Proteomes" id="UP000464735"/>
    </source>
</evidence>
<dbReference type="Proteomes" id="UP000464735">
    <property type="component" value="Chromosome"/>
</dbReference>
<dbReference type="AlphaFoldDB" id="A0AAJ4EHU3"/>
<dbReference type="EMBL" id="CP046368">
    <property type="protein sequence ID" value="QIA68107.1"/>
    <property type="molecule type" value="Genomic_DNA"/>
</dbReference>
<proteinExistence type="predicted"/>
<evidence type="ECO:0000313" key="1">
    <source>
        <dbReference type="EMBL" id="QIA68107.1"/>
    </source>
</evidence>
<reference evidence="1 2" key="1">
    <citation type="submission" date="2019-11" db="EMBL/GenBank/DDBJ databases">
        <title>Whole genome sequencing and comparative genomics analyses of five strains of Spiroplasma citri.</title>
        <authorList>
            <person name="Yokomi R."/>
            <person name="Chen J."/>
            <person name="Rattner R."/>
            <person name="Vidalakis G."/>
        </authorList>
    </citation>
    <scope>NUCLEOTIDE SEQUENCE [LARGE SCALE GENOMIC DNA]</scope>
    <source>
        <strain evidence="1 2">BR12</strain>
    </source>
</reference>
<protein>
    <recommendedName>
        <fullName evidence="3">DUF3688 domain-containing protein</fullName>
    </recommendedName>
</protein>
<gene>
    <name evidence="1" type="ORF">GL298_00210</name>
</gene>